<dbReference type="InterPro" id="IPR003594">
    <property type="entry name" value="HATPase_dom"/>
</dbReference>
<keyword evidence="1" id="KW-0723">Serine/threonine-protein kinase</keyword>
<name>A0ABP6QGN3_9ACTN</name>
<evidence type="ECO:0000256" key="1">
    <source>
        <dbReference type="ARBA" id="ARBA00022527"/>
    </source>
</evidence>
<keyword evidence="1" id="KW-0808">Transferase</keyword>
<protein>
    <recommendedName>
        <fullName evidence="2">Histidine kinase/HSP90-like ATPase domain-containing protein</fullName>
    </recommendedName>
</protein>
<dbReference type="SUPFAM" id="SSF55874">
    <property type="entry name" value="ATPase domain of HSP90 chaperone/DNA topoisomerase II/histidine kinase"/>
    <property type="match status" value="1"/>
</dbReference>
<dbReference type="PANTHER" id="PTHR35526:SF3">
    <property type="entry name" value="ANTI-SIGMA-F FACTOR RSBW"/>
    <property type="match status" value="1"/>
</dbReference>
<dbReference type="Gene3D" id="3.30.565.10">
    <property type="entry name" value="Histidine kinase-like ATPase, C-terminal domain"/>
    <property type="match status" value="1"/>
</dbReference>
<dbReference type="Pfam" id="PF13581">
    <property type="entry name" value="HATPase_c_2"/>
    <property type="match status" value="1"/>
</dbReference>
<sequence>METAERRRFEVMVLPGVPRAATAARQVLRDLLVDGHPGLADAEVCMSELIANALRHTSSGVDGGRVRVEVEFGKECVRIKVVDDGGGDSTPRLVEGDGESGRGMTIVDALSSSWDVEYVAGKTGVWFEIRPDPGP</sequence>
<comment type="caution">
    <text evidence="3">The sequence shown here is derived from an EMBL/GenBank/DDBJ whole genome shotgun (WGS) entry which is preliminary data.</text>
</comment>
<reference evidence="4" key="1">
    <citation type="journal article" date="2019" name="Int. J. Syst. Evol. Microbiol.">
        <title>The Global Catalogue of Microorganisms (GCM) 10K type strain sequencing project: providing services to taxonomists for standard genome sequencing and annotation.</title>
        <authorList>
            <consortium name="The Broad Institute Genomics Platform"/>
            <consortium name="The Broad Institute Genome Sequencing Center for Infectious Disease"/>
            <person name="Wu L."/>
            <person name="Ma J."/>
        </authorList>
    </citation>
    <scope>NUCLEOTIDE SEQUENCE [LARGE SCALE GENOMIC DNA]</scope>
    <source>
        <strain evidence="4">JCM 9377</strain>
    </source>
</reference>
<dbReference type="RefSeq" id="WP_344834247.1">
    <property type="nucleotide sequence ID" value="NZ_BAAAUV010000017.1"/>
</dbReference>
<dbReference type="Proteomes" id="UP001501237">
    <property type="component" value="Unassembled WGS sequence"/>
</dbReference>
<dbReference type="EMBL" id="BAAAUV010000017">
    <property type="protein sequence ID" value="GAA3227762.1"/>
    <property type="molecule type" value="Genomic_DNA"/>
</dbReference>
<accession>A0ABP6QGN3</accession>
<dbReference type="PANTHER" id="PTHR35526">
    <property type="entry name" value="ANTI-SIGMA-F FACTOR RSBW-RELATED"/>
    <property type="match status" value="1"/>
</dbReference>
<keyword evidence="1" id="KW-0418">Kinase</keyword>
<evidence type="ECO:0000313" key="4">
    <source>
        <dbReference type="Proteomes" id="UP001501237"/>
    </source>
</evidence>
<keyword evidence="4" id="KW-1185">Reference proteome</keyword>
<evidence type="ECO:0000313" key="3">
    <source>
        <dbReference type="EMBL" id="GAA3227762.1"/>
    </source>
</evidence>
<dbReference type="InterPro" id="IPR050267">
    <property type="entry name" value="Anti-sigma-factor_SerPK"/>
</dbReference>
<gene>
    <name evidence="3" type="ORF">GCM10010468_56770</name>
</gene>
<evidence type="ECO:0000259" key="2">
    <source>
        <dbReference type="Pfam" id="PF13581"/>
    </source>
</evidence>
<proteinExistence type="predicted"/>
<dbReference type="InterPro" id="IPR036890">
    <property type="entry name" value="HATPase_C_sf"/>
</dbReference>
<organism evidence="3 4">
    <name type="scientific">Actinocorallia longicatena</name>
    <dbReference type="NCBI Taxonomy" id="111803"/>
    <lineage>
        <taxon>Bacteria</taxon>
        <taxon>Bacillati</taxon>
        <taxon>Actinomycetota</taxon>
        <taxon>Actinomycetes</taxon>
        <taxon>Streptosporangiales</taxon>
        <taxon>Thermomonosporaceae</taxon>
        <taxon>Actinocorallia</taxon>
    </lineage>
</organism>
<feature type="domain" description="Histidine kinase/HSP90-like ATPase" evidence="2">
    <location>
        <begin position="18"/>
        <end position="126"/>
    </location>
</feature>
<dbReference type="CDD" id="cd16936">
    <property type="entry name" value="HATPase_RsbW-like"/>
    <property type="match status" value="1"/>
</dbReference>